<feature type="compositionally biased region" description="Basic and acidic residues" evidence="3">
    <location>
        <begin position="10"/>
        <end position="19"/>
    </location>
</feature>
<dbReference type="GeneID" id="89923441"/>
<feature type="region of interest" description="Disordered" evidence="3">
    <location>
        <begin position="1"/>
        <end position="24"/>
    </location>
</feature>
<dbReference type="InterPro" id="IPR021858">
    <property type="entry name" value="Fun_TF"/>
</dbReference>
<dbReference type="GO" id="GO:0000976">
    <property type="term" value="F:transcription cis-regulatory region binding"/>
    <property type="evidence" value="ECO:0007669"/>
    <property type="project" value="TreeGrafter"/>
</dbReference>
<dbReference type="AlphaFoldDB" id="A0AAV9PL37"/>
<dbReference type="GO" id="GO:0003700">
    <property type="term" value="F:DNA-binding transcription factor activity"/>
    <property type="evidence" value="ECO:0007669"/>
    <property type="project" value="TreeGrafter"/>
</dbReference>
<dbReference type="PANTHER" id="PTHR37534">
    <property type="entry name" value="TRANSCRIPTIONAL ACTIVATOR PROTEIN UGA3"/>
    <property type="match status" value="1"/>
</dbReference>
<dbReference type="GO" id="GO:0005634">
    <property type="term" value="C:nucleus"/>
    <property type="evidence" value="ECO:0007669"/>
    <property type="project" value="UniProtKB-SubCell"/>
</dbReference>
<evidence type="ECO:0000256" key="2">
    <source>
        <dbReference type="ARBA" id="ARBA00023242"/>
    </source>
</evidence>
<proteinExistence type="predicted"/>
<feature type="region of interest" description="Disordered" evidence="3">
    <location>
        <begin position="36"/>
        <end position="57"/>
    </location>
</feature>
<comment type="subcellular location">
    <subcellularLocation>
        <location evidence="1">Nucleus</location>
    </subcellularLocation>
</comment>
<dbReference type="PANTHER" id="PTHR37534:SF49">
    <property type="entry name" value="LYSINE BIOSYNTHESIS REGULATORY PROTEIN LYS14"/>
    <property type="match status" value="1"/>
</dbReference>
<dbReference type="Proteomes" id="UP001337655">
    <property type="component" value="Unassembled WGS sequence"/>
</dbReference>
<keyword evidence="5" id="KW-1185">Reference proteome</keyword>
<accession>A0AAV9PL37</accession>
<dbReference type="GO" id="GO:0045944">
    <property type="term" value="P:positive regulation of transcription by RNA polymerase II"/>
    <property type="evidence" value="ECO:0007669"/>
    <property type="project" value="TreeGrafter"/>
</dbReference>
<keyword evidence="2" id="KW-0539">Nucleus</keyword>
<evidence type="ECO:0000313" key="4">
    <source>
        <dbReference type="EMBL" id="KAK5173413.1"/>
    </source>
</evidence>
<gene>
    <name evidence="4" type="ORF">LTR77_002094</name>
</gene>
<evidence type="ECO:0000256" key="3">
    <source>
        <dbReference type="SAM" id="MobiDB-lite"/>
    </source>
</evidence>
<name>A0AAV9PL37_9PEZI</name>
<dbReference type="RefSeq" id="XP_064662108.1">
    <property type="nucleotide sequence ID" value="XM_064799353.1"/>
</dbReference>
<sequence length="570" mass="63491">MPAFAALTSDEARERKAESSRPGTFAVVVTPESFSELPEYAGTSSPESRRGSVQSSVSSLAAHVSSAGRASGRSQTDPNVVVLDRFEDIPLPPAGFYSSPTDARRPSLPDRIQYLSIDTRRPSMPQNLLSSPQSTQMIAMDDPFVSHFRRYVLPRLVQPRLEETSKDLSISRTRDIFEIEARRFAPLHQAICALSALNLSYNGAASVDAAHSHYGRALQPQTATTSQDELLSNGAFLRHFLLFIYDVCIPMQHDKGAANMWAIHLDHLQRIAVLRHDTLGPERHGYLLWAICELDVYACLLGSGDCSFVRTLLQHQMMPGLDQQIPQPASSTGPFFPNEVQVFPPILALRHGVMMRLAKIAQTAQTFRREATNPSGVSPGAYARWQSIASQLQAELASFWQQAYPPFLPPSSPTSAHDLSPRPRQIHDQAFLLHHLATLYLRTSMFPRQRSLPLSNQHELQTDTETRVSSILASATLQLQARQLERRDVIFPLFIAGYATTQPDLKIQALDLMKAFEGQGVGQNTFTTRRLLGAVYEEQRRRVEGGGRMEEVEWMRVARERGLGVVNCGL</sequence>
<evidence type="ECO:0000313" key="5">
    <source>
        <dbReference type="Proteomes" id="UP001337655"/>
    </source>
</evidence>
<reference evidence="4 5" key="1">
    <citation type="submission" date="2023-08" db="EMBL/GenBank/DDBJ databases">
        <title>Black Yeasts Isolated from many extreme environments.</title>
        <authorList>
            <person name="Coleine C."/>
            <person name="Stajich J.E."/>
            <person name="Selbmann L."/>
        </authorList>
    </citation>
    <scope>NUCLEOTIDE SEQUENCE [LARGE SCALE GENOMIC DNA]</scope>
    <source>
        <strain evidence="4 5">CCFEE 5935</strain>
    </source>
</reference>
<comment type="caution">
    <text evidence="4">The sequence shown here is derived from an EMBL/GenBank/DDBJ whole genome shotgun (WGS) entry which is preliminary data.</text>
</comment>
<dbReference type="Pfam" id="PF11951">
    <property type="entry name" value="Fungal_trans_2"/>
    <property type="match status" value="1"/>
</dbReference>
<protein>
    <submittedName>
        <fullName evidence="4">Uncharacterized protein</fullName>
    </submittedName>
</protein>
<organism evidence="4 5">
    <name type="scientific">Saxophila tyrrhenica</name>
    <dbReference type="NCBI Taxonomy" id="1690608"/>
    <lineage>
        <taxon>Eukaryota</taxon>
        <taxon>Fungi</taxon>
        <taxon>Dikarya</taxon>
        <taxon>Ascomycota</taxon>
        <taxon>Pezizomycotina</taxon>
        <taxon>Dothideomycetes</taxon>
        <taxon>Dothideomycetidae</taxon>
        <taxon>Mycosphaerellales</taxon>
        <taxon>Extremaceae</taxon>
        <taxon>Saxophila</taxon>
    </lineage>
</organism>
<evidence type="ECO:0000256" key="1">
    <source>
        <dbReference type="ARBA" id="ARBA00004123"/>
    </source>
</evidence>
<dbReference type="EMBL" id="JAVRRT010000003">
    <property type="protein sequence ID" value="KAK5173413.1"/>
    <property type="molecule type" value="Genomic_DNA"/>
</dbReference>